<keyword evidence="3" id="KW-0804">Transcription</keyword>
<dbReference type="Proteomes" id="UP000234956">
    <property type="component" value="Unassembled WGS sequence"/>
</dbReference>
<evidence type="ECO:0000256" key="1">
    <source>
        <dbReference type="ARBA" id="ARBA00023015"/>
    </source>
</evidence>
<dbReference type="PANTHER" id="PTHR42756:SF2">
    <property type="entry name" value="MARR FAMILY REGULATORY PROTEIN"/>
    <property type="match status" value="1"/>
</dbReference>
<evidence type="ECO:0000256" key="3">
    <source>
        <dbReference type="ARBA" id="ARBA00023163"/>
    </source>
</evidence>
<feature type="domain" description="HTH marR-type" evidence="4">
    <location>
        <begin position="1"/>
        <end position="133"/>
    </location>
</feature>
<dbReference type="InterPro" id="IPR036390">
    <property type="entry name" value="WH_DNA-bd_sf"/>
</dbReference>
<dbReference type="InterPro" id="IPR036388">
    <property type="entry name" value="WH-like_DNA-bd_sf"/>
</dbReference>
<reference evidence="5 6" key="1">
    <citation type="submission" date="2017-10" db="EMBL/GenBank/DDBJ databases">
        <title>Draft genome of Lysinibacillus fusiformis strain Juneja, a laboratory-derived pathogen of Drosophila melanogaster.</title>
        <authorList>
            <person name="Smith B.R."/>
            <person name="Unckless R.L."/>
        </authorList>
    </citation>
    <scope>NUCLEOTIDE SEQUENCE [LARGE SCALE GENOMIC DNA]</scope>
    <source>
        <strain evidence="5 6">Juneja</strain>
    </source>
</reference>
<dbReference type="PROSITE" id="PS01117">
    <property type="entry name" value="HTH_MARR_1"/>
    <property type="match status" value="1"/>
</dbReference>
<dbReference type="EMBL" id="PDFK01000004">
    <property type="protein sequence ID" value="PKU51068.1"/>
    <property type="molecule type" value="Genomic_DNA"/>
</dbReference>
<proteinExistence type="predicted"/>
<organism evidence="5 6">
    <name type="scientific">Lysinibacillus fusiformis</name>
    <dbReference type="NCBI Taxonomy" id="28031"/>
    <lineage>
        <taxon>Bacteria</taxon>
        <taxon>Bacillati</taxon>
        <taxon>Bacillota</taxon>
        <taxon>Bacilli</taxon>
        <taxon>Bacillales</taxon>
        <taxon>Bacillaceae</taxon>
        <taxon>Lysinibacillus</taxon>
    </lineage>
</organism>
<dbReference type="AlphaFoldDB" id="A0A2I0UYB4"/>
<dbReference type="PRINTS" id="PR00598">
    <property type="entry name" value="HTHMARR"/>
</dbReference>
<keyword evidence="1" id="KW-0805">Transcription regulation</keyword>
<evidence type="ECO:0000313" key="5">
    <source>
        <dbReference type="EMBL" id="PKU51068.1"/>
    </source>
</evidence>
<evidence type="ECO:0000313" key="6">
    <source>
        <dbReference type="Proteomes" id="UP000234956"/>
    </source>
</evidence>
<dbReference type="GO" id="GO:0003677">
    <property type="term" value="F:DNA binding"/>
    <property type="evidence" value="ECO:0007669"/>
    <property type="project" value="UniProtKB-KW"/>
</dbReference>
<dbReference type="PANTHER" id="PTHR42756">
    <property type="entry name" value="TRANSCRIPTIONAL REGULATOR, MARR"/>
    <property type="match status" value="1"/>
</dbReference>
<name>A0A2I0UYB4_9BACI</name>
<keyword evidence="2" id="KW-0238">DNA-binding</keyword>
<sequence>MKEILREIGAIARALDSISNIEFKELDLTKGQYLYVIRICENPGIIQEKVAELLKVDRTTASRAIQKLETKGFIEKRIEQGNKKNKLLFPTTKSLEIYPFLKREGEYSNARALAGFSTGEIDSIHNLLTRVLHNIEIDWEDVKKGHKRHY</sequence>
<accession>A0A2I0UYB4</accession>
<dbReference type="RefSeq" id="WP_058844701.1">
    <property type="nucleotide sequence ID" value="NZ_PDFK01000004.1"/>
</dbReference>
<dbReference type="InterPro" id="IPR023187">
    <property type="entry name" value="Tscrpt_reg_MarR-type_CS"/>
</dbReference>
<comment type="caution">
    <text evidence="5">The sequence shown here is derived from an EMBL/GenBank/DDBJ whole genome shotgun (WGS) entry which is preliminary data.</text>
</comment>
<protein>
    <submittedName>
        <fullName evidence="5">MarR family transcriptional regulator</fullName>
    </submittedName>
</protein>
<dbReference type="Pfam" id="PF01047">
    <property type="entry name" value="MarR"/>
    <property type="match status" value="1"/>
</dbReference>
<dbReference type="Gene3D" id="1.10.10.10">
    <property type="entry name" value="Winged helix-like DNA-binding domain superfamily/Winged helix DNA-binding domain"/>
    <property type="match status" value="1"/>
</dbReference>
<dbReference type="InterPro" id="IPR000835">
    <property type="entry name" value="HTH_MarR-typ"/>
</dbReference>
<gene>
    <name evidence="5" type="ORF">CRI88_15440</name>
</gene>
<evidence type="ECO:0000256" key="2">
    <source>
        <dbReference type="ARBA" id="ARBA00023125"/>
    </source>
</evidence>
<dbReference type="GO" id="GO:0003700">
    <property type="term" value="F:DNA-binding transcription factor activity"/>
    <property type="evidence" value="ECO:0007669"/>
    <property type="project" value="InterPro"/>
</dbReference>
<dbReference type="SMART" id="SM00347">
    <property type="entry name" value="HTH_MARR"/>
    <property type="match status" value="1"/>
</dbReference>
<dbReference type="PROSITE" id="PS50995">
    <property type="entry name" value="HTH_MARR_2"/>
    <property type="match status" value="1"/>
</dbReference>
<dbReference type="SUPFAM" id="SSF46785">
    <property type="entry name" value="Winged helix' DNA-binding domain"/>
    <property type="match status" value="1"/>
</dbReference>
<evidence type="ECO:0000259" key="4">
    <source>
        <dbReference type="PROSITE" id="PS50995"/>
    </source>
</evidence>